<evidence type="ECO:0000313" key="1">
    <source>
        <dbReference type="EMBL" id="EKC51060.1"/>
    </source>
</evidence>
<reference evidence="1" key="1">
    <citation type="journal article" date="2013" name="Environ. Microbiol.">
        <title>Microbiota from the distal guts of lean and obese adolescents exhibit partial functional redundancy besides clear differences in community structure.</title>
        <authorList>
            <person name="Ferrer M."/>
            <person name="Ruiz A."/>
            <person name="Lanza F."/>
            <person name="Haange S.B."/>
            <person name="Oberbach A."/>
            <person name="Till H."/>
            <person name="Bargiela R."/>
            <person name="Campoy C."/>
            <person name="Segura M.T."/>
            <person name="Richter M."/>
            <person name="von Bergen M."/>
            <person name="Seifert J."/>
            <person name="Suarez A."/>
        </authorList>
    </citation>
    <scope>NUCLEOTIDE SEQUENCE</scope>
</reference>
<gene>
    <name evidence="1" type="ORF">OBE_13798</name>
</gene>
<accession>K1SBI9</accession>
<dbReference type="InterPro" id="IPR005046">
    <property type="entry name" value="DUF285"/>
</dbReference>
<name>K1SBI9_9ZZZZ</name>
<sequence>MSLGRLGLIQAGQPSKLCPTLAEMTADATATAADIMAGKTAYARGEKLTGTLVPITKIDVAAEGIKFSYSTFEEVPEIFDFSNVTDLSYIFDSCKDLNSLPPNLDFSKVTKIEAAFRGTTSLNYEVNIELLDVPSLEGIFQRSNINKILNLSVQSVYTAFNAFESSKLTEIGNINLPDIVTATYAFSNIPIV</sequence>
<protein>
    <recommendedName>
        <fullName evidence="2">Lipoprotein</fullName>
    </recommendedName>
</protein>
<proteinExistence type="predicted"/>
<dbReference type="EMBL" id="AJWZ01009527">
    <property type="protein sequence ID" value="EKC51060.1"/>
    <property type="molecule type" value="Genomic_DNA"/>
</dbReference>
<dbReference type="AlphaFoldDB" id="K1SBI9"/>
<feature type="non-terminal residue" evidence="1">
    <location>
        <position position="192"/>
    </location>
</feature>
<evidence type="ECO:0008006" key="2">
    <source>
        <dbReference type="Google" id="ProtNLM"/>
    </source>
</evidence>
<organism evidence="1">
    <name type="scientific">human gut metagenome</name>
    <dbReference type="NCBI Taxonomy" id="408170"/>
    <lineage>
        <taxon>unclassified sequences</taxon>
        <taxon>metagenomes</taxon>
        <taxon>organismal metagenomes</taxon>
    </lineage>
</organism>
<dbReference type="Pfam" id="PF03382">
    <property type="entry name" value="DUF285"/>
    <property type="match status" value="1"/>
</dbReference>
<comment type="caution">
    <text evidence="1">The sequence shown here is derived from an EMBL/GenBank/DDBJ whole genome shotgun (WGS) entry which is preliminary data.</text>
</comment>